<dbReference type="Proteomes" id="UP000307874">
    <property type="component" value="Unassembled WGS sequence"/>
</dbReference>
<dbReference type="RefSeq" id="WP_138746452.1">
    <property type="nucleotide sequence ID" value="NZ_VCLB01000001.1"/>
</dbReference>
<dbReference type="InterPro" id="IPR017871">
    <property type="entry name" value="ABC_transporter-like_CS"/>
</dbReference>
<dbReference type="EMBL" id="VCLB01000001">
    <property type="protein sequence ID" value="TNB49407.1"/>
    <property type="molecule type" value="Genomic_DNA"/>
</dbReference>
<evidence type="ECO:0000256" key="3">
    <source>
        <dbReference type="ARBA" id="ARBA00022741"/>
    </source>
</evidence>
<dbReference type="InterPro" id="IPR050166">
    <property type="entry name" value="ABC_transporter_ATP-bind"/>
</dbReference>
<dbReference type="PROSITE" id="PS00211">
    <property type="entry name" value="ABC_TRANSPORTER_1"/>
    <property type="match status" value="1"/>
</dbReference>
<dbReference type="GO" id="GO:0016887">
    <property type="term" value="F:ATP hydrolysis activity"/>
    <property type="evidence" value="ECO:0007669"/>
    <property type="project" value="InterPro"/>
</dbReference>
<dbReference type="GO" id="GO:0015697">
    <property type="term" value="P:quaternary ammonium group transport"/>
    <property type="evidence" value="ECO:0007669"/>
    <property type="project" value="UniProtKB-ARBA"/>
</dbReference>
<gene>
    <name evidence="6" type="ORF">FF124_00090</name>
</gene>
<reference evidence="6 7" key="1">
    <citation type="submission" date="2019-06" db="EMBL/GenBank/DDBJ databases">
        <title>Martelella lutilitoris sp. nov., isolated from a tidal mudflat.</title>
        <authorList>
            <person name="Kim Y.-J."/>
        </authorList>
    </citation>
    <scope>NUCLEOTIDE SEQUENCE [LARGE SCALE GENOMIC DNA]</scope>
    <source>
        <strain evidence="6 7">GH2-6</strain>
    </source>
</reference>
<dbReference type="FunFam" id="3.40.50.300:FF:000425">
    <property type="entry name" value="Probable ABC transporter, ATP-binding subunit"/>
    <property type="match status" value="1"/>
</dbReference>
<dbReference type="SMART" id="SM00382">
    <property type="entry name" value="AAA"/>
    <property type="match status" value="1"/>
</dbReference>
<protein>
    <submittedName>
        <fullName evidence="6">ABC transporter ATP-binding protein</fullName>
    </submittedName>
</protein>
<comment type="caution">
    <text evidence="6">The sequence shown here is derived from an EMBL/GenBank/DDBJ whole genome shotgun (WGS) entry which is preliminary data.</text>
</comment>
<evidence type="ECO:0000259" key="5">
    <source>
        <dbReference type="PROSITE" id="PS50893"/>
    </source>
</evidence>
<organism evidence="6 7">
    <name type="scientific">Martelella lutilitoris</name>
    <dbReference type="NCBI Taxonomy" id="2583532"/>
    <lineage>
        <taxon>Bacteria</taxon>
        <taxon>Pseudomonadati</taxon>
        <taxon>Pseudomonadota</taxon>
        <taxon>Alphaproteobacteria</taxon>
        <taxon>Hyphomicrobiales</taxon>
        <taxon>Aurantimonadaceae</taxon>
        <taxon>Martelella</taxon>
    </lineage>
</organism>
<dbReference type="AlphaFoldDB" id="A0A5C4JW41"/>
<dbReference type="PANTHER" id="PTHR42788">
    <property type="entry name" value="TAURINE IMPORT ATP-BINDING PROTEIN-RELATED"/>
    <property type="match status" value="1"/>
</dbReference>
<evidence type="ECO:0000313" key="6">
    <source>
        <dbReference type="EMBL" id="TNB49407.1"/>
    </source>
</evidence>
<dbReference type="InterPro" id="IPR003593">
    <property type="entry name" value="AAA+_ATPase"/>
</dbReference>
<keyword evidence="4 6" id="KW-0067">ATP-binding</keyword>
<proteinExistence type="inferred from homology"/>
<keyword evidence="3" id="KW-0547">Nucleotide-binding</keyword>
<dbReference type="OrthoDB" id="9807242at2"/>
<dbReference type="Gene3D" id="3.40.50.300">
    <property type="entry name" value="P-loop containing nucleotide triphosphate hydrolases"/>
    <property type="match status" value="1"/>
</dbReference>
<dbReference type="PANTHER" id="PTHR42788:SF13">
    <property type="entry name" value="ALIPHATIC SULFONATES IMPORT ATP-BINDING PROTEIN SSUB"/>
    <property type="match status" value="1"/>
</dbReference>
<keyword evidence="7" id="KW-1185">Reference proteome</keyword>
<evidence type="ECO:0000313" key="7">
    <source>
        <dbReference type="Proteomes" id="UP000307874"/>
    </source>
</evidence>
<dbReference type="SUPFAM" id="SSF52540">
    <property type="entry name" value="P-loop containing nucleoside triphosphate hydrolases"/>
    <property type="match status" value="1"/>
</dbReference>
<evidence type="ECO:0000256" key="4">
    <source>
        <dbReference type="ARBA" id="ARBA00022840"/>
    </source>
</evidence>
<keyword evidence="2" id="KW-0813">Transport</keyword>
<feature type="domain" description="ABC transporter" evidence="5">
    <location>
        <begin position="4"/>
        <end position="234"/>
    </location>
</feature>
<dbReference type="InterPro" id="IPR027417">
    <property type="entry name" value="P-loop_NTPase"/>
</dbReference>
<dbReference type="InterPro" id="IPR003439">
    <property type="entry name" value="ABC_transporter-like_ATP-bd"/>
</dbReference>
<dbReference type="CDD" id="cd03293">
    <property type="entry name" value="ABC_NrtD_SsuB_transporters"/>
    <property type="match status" value="1"/>
</dbReference>
<dbReference type="PROSITE" id="PS50893">
    <property type="entry name" value="ABC_TRANSPORTER_2"/>
    <property type="match status" value="1"/>
</dbReference>
<comment type="similarity">
    <text evidence="1">Belongs to the ABC transporter superfamily.</text>
</comment>
<evidence type="ECO:0000256" key="2">
    <source>
        <dbReference type="ARBA" id="ARBA00022448"/>
    </source>
</evidence>
<name>A0A5C4JW41_9HYPH</name>
<accession>A0A5C4JW41</accession>
<dbReference type="Pfam" id="PF00005">
    <property type="entry name" value="ABC_tran"/>
    <property type="match status" value="1"/>
</dbReference>
<dbReference type="GO" id="GO:0005524">
    <property type="term" value="F:ATP binding"/>
    <property type="evidence" value="ECO:0007669"/>
    <property type="project" value="UniProtKB-KW"/>
</dbReference>
<evidence type="ECO:0000256" key="1">
    <source>
        <dbReference type="ARBA" id="ARBA00005417"/>
    </source>
</evidence>
<sequence length="263" mass="29043">MANIEITNVAKTYPGNPPVRALDNVDLSIREGEFVALLGPSGCGKSTLLNILAGFEANTEGEVRFDGGPITKPAPERAVVFQEAALFPWLTVFHNVNFGRRLQGSTRMNYEPEVNAMLDMVGLTDFRHAYPSQLSGGMRQRVGIARALVMQPRALLMDEPFGALDAQTRLTMQELLLSIWQKHKTTVVFVTHDIDEAVLLADRICVMSARPAHIAREIDIKLARPRSIDDLTSPEFVAYKAEIMHEMRHAHAKAAAVTKEAAV</sequence>